<organism evidence="1 2">
    <name type="scientific">Pilimelia terevasa</name>
    <dbReference type="NCBI Taxonomy" id="53372"/>
    <lineage>
        <taxon>Bacteria</taxon>
        <taxon>Bacillati</taxon>
        <taxon>Actinomycetota</taxon>
        <taxon>Actinomycetes</taxon>
        <taxon>Micromonosporales</taxon>
        <taxon>Micromonosporaceae</taxon>
        <taxon>Pilimelia</taxon>
    </lineage>
</organism>
<dbReference type="Proteomes" id="UP000662200">
    <property type="component" value="Unassembled WGS sequence"/>
</dbReference>
<evidence type="ECO:0000313" key="1">
    <source>
        <dbReference type="EMBL" id="GGK40604.1"/>
    </source>
</evidence>
<evidence type="ECO:0000313" key="2">
    <source>
        <dbReference type="Proteomes" id="UP000662200"/>
    </source>
</evidence>
<dbReference type="AlphaFoldDB" id="A0A8J3BTV6"/>
<dbReference type="RefSeq" id="WP_229789878.1">
    <property type="nucleotide sequence ID" value="NZ_BMQC01000018.1"/>
</dbReference>
<proteinExistence type="predicted"/>
<reference evidence="1" key="1">
    <citation type="journal article" date="2014" name="Int. J. Syst. Evol. Microbiol.">
        <title>Complete genome sequence of Corynebacterium casei LMG S-19264T (=DSM 44701T), isolated from a smear-ripened cheese.</title>
        <authorList>
            <consortium name="US DOE Joint Genome Institute (JGI-PGF)"/>
            <person name="Walter F."/>
            <person name="Albersmeier A."/>
            <person name="Kalinowski J."/>
            <person name="Ruckert C."/>
        </authorList>
    </citation>
    <scope>NUCLEOTIDE SEQUENCE</scope>
    <source>
        <strain evidence="1">JCM 3091</strain>
    </source>
</reference>
<accession>A0A8J3BTV6</accession>
<dbReference type="EMBL" id="BMQC01000018">
    <property type="protein sequence ID" value="GGK40604.1"/>
    <property type="molecule type" value="Genomic_DNA"/>
</dbReference>
<gene>
    <name evidence="1" type="ORF">GCM10010124_36740</name>
</gene>
<protein>
    <recommendedName>
        <fullName evidence="3">Helix-turn-helix domain-containing protein</fullName>
    </recommendedName>
</protein>
<keyword evidence="2" id="KW-1185">Reference proteome</keyword>
<sequence length="115" mass="12695">MSRSIESGPAGYVGAHRTSRWRLRRTNPTTTAEAATAVARAKGPRRWTAQDIRALGATTDLPTAGRILGISHWSVYRIHRAGQFPVPVVQVGRRLRVPVAPLLDLLGLHRWPDQS</sequence>
<evidence type="ECO:0008006" key="3">
    <source>
        <dbReference type="Google" id="ProtNLM"/>
    </source>
</evidence>
<name>A0A8J3BTV6_9ACTN</name>
<reference evidence="1" key="2">
    <citation type="submission" date="2020-09" db="EMBL/GenBank/DDBJ databases">
        <authorList>
            <person name="Sun Q."/>
            <person name="Ohkuma M."/>
        </authorList>
    </citation>
    <scope>NUCLEOTIDE SEQUENCE</scope>
    <source>
        <strain evidence="1">JCM 3091</strain>
    </source>
</reference>
<comment type="caution">
    <text evidence="1">The sequence shown here is derived from an EMBL/GenBank/DDBJ whole genome shotgun (WGS) entry which is preliminary data.</text>
</comment>